<dbReference type="EMBL" id="VFNX01000001">
    <property type="protein sequence ID" value="TQK99033.1"/>
    <property type="molecule type" value="Genomic_DNA"/>
</dbReference>
<comment type="similarity">
    <text evidence="1 2">Belongs to the anti-sigma-factor antagonist family.</text>
</comment>
<accession>A0A542UIZ6</accession>
<evidence type="ECO:0000313" key="5">
    <source>
        <dbReference type="Proteomes" id="UP000318103"/>
    </source>
</evidence>
<name>A0A542UIZ6_9ACTN</name>
<reference evidence="4 5" key="1">
    <citation type="submission" date="2019-06" db="EMBL/GenBank/DDBJ databases">
        <title>Sequencing the genomes of 1000 actinobacteria strains.</title>
        <authorList>
            <person name="Klenk H.-P."/>
        </authorList>
    </citation>
    <scope>NUCLEOTIDE SEQUENCE [LARGE SCALE GENOMIC DNA]</scope>
    <source>
        <strain evidence="4 5">DSM 41929</strain>
    </source>
</reference>
<dbReference type="Proteomes" id="UP000318103">
    <property type="component" value="Unassembled WGS sequence"/>
</dbReference>
<protein>
    <recommendedName>
        <fullName evidence="2">Anti-sigma factor antagonist</fullName>
    </recommendedName>
</protein>
<sequence length="109" mass="11467">MHDTLHVAVQPTGPGRCRVTVAGDLDVVSAPDVRDTLRSALADHRSVVVDCGGLTFCDCTGLSALLAAARTAKASGRDLRLCAVPHPLARLLRLTHAGSAFTIDQPNER</sequence>
<evidence type="ECO:0000256" key="2">
    <source>
        <dbReference type="RuleBase" id="RU003749"/>
    </source>
</evidence>
<feature type="domain" description="STAS" evidence="3">
    <location>
        <begin position="19"/>
        <end position="109"/>
    </location>
</feature>
<dbReference type="PANTHER" id="PTHR33495">
    <property type="entry name" value="ANTI-SIGMA FACTOR ANTAGONIST TM_1081-RELATED-RELATED"/>
    <property type="match status" value="1"/>
</dbReference>
<dbReference type="Pfam" id="PF13466">
    <property type="entry name" value="STAS_2"/>
    <property type="match status" value="1"/>
</dbReference>
<evidence type="ECO:0000313" key="4">
    <source>
        <dbReference type="EMBL" id="TQK99033.1"/>
    </source>
</evidence>
<dbReference type="AlphaFoldDB" id="A0A542UIZ6"/>
<dbReference type="GO" id="GO:0043856">
    <property type="term" value="F:anti-sigma factor antagonist activity"/>
    <property type="evidence" value="ECO:0007669"/>
    <property type="project" value="InterPro"/>
</dbReference>
<dbReference type="SUPFAM" id="SSF52091">
    <property type="entry name" value="SpoIIaa-like"/>
    <property type="match status" value="1"/>
</dbReference>
<dbReference type="InterPro" id="IPR036513">
    <property type="entry name" value="STAS_dom_sf"/>
</dbReference>
<dbReference type="PANTHER" id="PTHR33495:SF2">
    <property type="entry name" value="ANTI-SIGMA FACTOR ANTAGONIST TM_1081-RELATED"/>
    <property type="match status" value="1"/>
</dbReference>
<evidence type="ECO:0000259" key="3">
    <source>
        <dbReference type="PROSITE" id="PS50801"/>
    </source>
</evidence>
<dbReference type="Gene3D" id="3.30.750.24">
    <property type="entry name" value="STAS domain"/>
    <property type="match status" value="1"/>
</dbReference>
<evidence type="ECO:0000256" key="1">
    <source>
        <dbReference type="ARBA" id="ARBA00009013"/>
    </source>
</evidence>
<dbReference type="NCBIfam" id="TIGR00377">
    <property type="entry name" value="ant_ant_sig"/>
    <property type="match status" value="1"/>
</dbReference>
<gene>
    <name evidence="4" type="ORF">FB563_4087</name>
</gene>
<organism evidence="4 5">
    <name type="scientific">Streptomyces puniciscabiei</name>
    <dbReference type="NCBI Taxonomy" id="164348"/>
    <lineage>
        <taxon>Bacteria</taxon>
        <taxon>Bacillati</taxon>
        <taxon>Actinomycetota</taxon>
        <taxon>Actinomycetes</taxon>
        <taxon>Kitasatosporales</taxon>
        <taxon>Streptomycetaceae</taxon>
        <taxon>Streptomyces</taxon>
    </lineage>
</organism>
<keyword evidence="5" id="KW-1185">Reference proteome</keyword>
<dbReference type="InterPro" id="IPR003658">
    <property type="entry name" value="Anti-sigma_ant"/>
</dbReference>
<proteinExistence type="inferred from homology"/>
<dbReference type="InterPro" id="IPR058548">
    <property type="entry name" value="MlaB-like_STAS"/>
</dbReference>
<dbReference type="RefSeq" id="WP_159045510.1">
    <property type="nucleotide sequence ID" value="NZ_JBPJFI010000001.1"/>
</dbReference>
<comment type="caution">
    <text evidence="4">The sequence shown here is derived from an EMBL/GenBank/DDBJ whole genome shotgun (WGS) entry which is preliminary data.</text>
</comment>
<dbReference type="PROSITE" id="PS50801">
    <property type="entry name" value="STAS"/>
    <property type="match status" value="1"/>
</dbReference>
<dbReference type="CDD" id="cd07043">
    <property type="entry name" value="STAS_anti-anti-sigma_factors"/>
    <property type="match status" value="1"/>
</dbReference>
<dbReference type="InterPro" id="IPR002645">
    <property type="entry name" value="STAS_dom"/>
</dbReference>